<gene>
    <name evidence="1" type="ORF">GV829_06310</name>
</gene>
<proteinExistence type="predicted"/>
<sequence length="151" mass="17934">MAVRSLDEQAKLGKSLALLSCQIIDFVCEPRSRDELQKQEMIYSNLRSQGDLFASSEVPRETCSHQFRYHFRDNDGEHWGTCQDWETEATFLRRRSETNEQQALEWMRWKFGEDYPSRGMALAMGTHRLRDWQWLINGVIRMTEEDQLNLL</sequence>
<name>A0A6M4AUY1_9SPHN</name>
<reference evidence="1 2" key="1">
    <citation type="submission" date="2020-01" db="EMBL/GenBank/DDBJ databases">
        <title>Sphingomonas sp. strain CSW-10.</title>
        <authorList>
            <person name="Chen W.-M."/>
        </authorList>
    </citation>
    <scope>NUCLEOTIDE SEQUENCE [LARGE SCALE GENOMIC DNA]</scope>
    <source>
        <strain evidence="1 2">CSW-10</strain>
    </source>
</reference>
<dbReference type="AlphaFoldDB" id="A0A6M4AUY1"/>
<keyword evidence="2" id="KW-1185">Reference proteome</keyword>
<accession>A0A6M4AUY1</accession>
<organism evidence="1 2">
    <name type="scientific">Sphingomonas lacunae</name>
    <dbReference type="NCBI Taxonomy" id="2698828"/>
    <lineage>
        <taxon>Bacteria</taxon>
        <taxon>Pseudomonadati</taxon>
        <taxon>Pseudomonadota</taxon>
        <taxon>Alphaproteobacteria</taxon>
        <taxon>Sphingomonadales</taxon>
        <taxon>Sphingomonadaceae</taxon>
        <taxon>Sphingomonas</taxon>
    </lineage>
</organism>
<dbReference type="KEGG" id="slan:GV829_06310"/>
<dbReference type="Proteomes" id="UP000503018">
    <property type="component" value="Chromosome"/>
</dbReference>
<evidence type="ECO:0000313" key="1">
    <source>
        <dbReference type="EMBL" id="QJQ32112.1"/>
    </source>
</evidence>
<dbReference type="EMBL" id="CP053015">
    <property type="protein sequence ID" value="QJQ32112.1"/>
    <property type="molecule type" value="Genomic_DNA"/>
</dbReference>
<dbReference type="RefSeq" id="WP_169944972.1">
    <property type="nucleotide sequence ID" value="NZ_CP053015.1"/>
</dbReference>
<protein>
    <submittedName>
        <fullName evidence="1">Uncharacterized protein</fullName>
    </submittedName>
</protein>
<evidence type="ECO:0000313" key="2">
    <source>
        <dbReference type="Proteomes" id="UP000503018"/>
    </source>
</evidence>